<reference evidence="2" key="1">
    <citation type="submission" date="2021-01" db="EMBL/GenBank/DDBJ databases">
        <title>Fulvivirga kasyanovii gen. nov., sp nov., a novel member of the phylum Bacteroidetes isolated from seawater in a mussel farm.</title>
        <authorList>
            <person name="Zhao L.-H."/>
            <person name="Wang Z.-J."/>
        </authorList>
    </citation>
    <scope>NUCLEOTIDE SEQUENCE</scope>
    <source>
        <strain evidence="2">29W222</strain>
    </source>
</reference>
<dbReference type="EMBL" id="JAEUGD010000042">
    <property type="protein sequence ID" value="MBL6447229.1"/>
    <property type="molecule type" value="Genomic_DNA"/>
</dbReference>
<dbReference type="AlphaFoldDB" id="A0A937KCC5"/>
<dbReference type="InterPro" id="IPR001173">
    <property type="entry name" value="Glyco_trans_2-like"/>
</dbReference>
<dbReference type="RefSeq" id="WP_202856750.1">
    <property type="nucleotide sequence ID" value="NZ_JAEUGD010000042.1"/>
</dbReference>
<protein>
    <submittedName>
        <fullName evidence="2">Glycosyltransferase</fullName>
    </submittedName>
</protein>
<dbReference type="Pfam" id="PF00535">
    <property type="entry name" value="Glycos_transf_2"/>
    <property type="match status" value="1"/>
</dbReference>
<dbReference type="PANTHER" id="PTHR43685">
    <property type="entry name" value="GLYCOSYLTRANSFERASE"/>
    <property type="match status" value="1"/>
</dbReference>
<proteinExistence type="predicted"/>
<organism evidence="2 3">
    <name type="scientific">Fulvivirga marina</name>
    <dbReference type="NCBI Taxonomy" id="2494733"/>
    <lineage>
        <taxon>Bacteria</taxon>
        <taxon>Pseudomonadati</taxon>
        <taxon>Bacteroidota</taxon>
        <taxon>Cytophagia</taxon>
        <taxon>Cytophagales</taxon>
        <taxon>Fulvivirgaceae</taxon>
        <taxon>Fulvivirga</taxon>
    </lineage>
</organism>
<sequence>MHTPLVSIICLCYNHERFVKEAILSALEQTYDNIEVIVVDDASTDASHEAINEMVQEHPEIKYLPLPENIGHCAAFNKGLEQAGGKFIIDLAADDILYPQRVEEGIRAFQSVNDTYGVNFSNAERVSESGKHISFHYQIDEFGHSVSPVPEGDVFEEVIRRYFICSPTVMFRKEVIDEMGGYDVSLAYEDFDLWVRSSRNYKYIYTDKVLVKKRVVLGSAGQRQFKMRSTYLYSTYKVCKKISKMIRKDSEREALRKRLKYEITLSVRLWSFELTLKYLRLLKSLK</sequence>
<keyword evidence="3" id="KW-1185">Reference proteome</keyword>
<dbReference type="SUPFAM" id="SSF53448">
    <property type="entry name" value="Nucleotide-diphospho-sugar transferases"/>
    <property type="match status" value="1"/>
</dbReference>
<dbReference type="InterPro" id="IPR050834">
    <property type="entry name" value="Glycosyltransf_2"/>
</dbReference>
<accession>A0A937KCC5</accession>
<dbReference type="InterPro" id="IPR029044">
    <property type="entry name" value="Nucleotide-diphossugar_trans"/>
</dbReference>
<evidence type="ECO:0000313" key="3">
    <source>
        <dbReference type="Proteomes" id="UP000614216"/>
    </source>
</evidence>
<comment type="caution">
    <text evidence="2">The sequence shown here is derived from an EMBL/GenBank/DDBJ whole genome shotgun (WGS) entry which is preliminary data.</text>
</comment>
<dbReference type="PANTHER" id="PTHR43685:SF11">
    <property type="entry name" value="GLYCOSYLTRANSFERASE TAGX-RELATED"/>
    <property type="match status" value="1"/>
</dbReference>
<dbReference type="Proteomes" id="UP000614216">
    <property type="component" value="Unassembled WGS sequence"/>
</dbReference>
<evidence type="ECO:0000313" key="2">
    <source>
        <dbReference type="EMBL" id="MBL6447229.1"/>
    </source>
</evidence>
<feature type="domain" description="Glycosyltransferase 2-like" evidence="1">
    <location>
        <begin position="7"/>
        <end position="178"/>
    </location>
</feature>
<name>A0A937KCC5_9BACT</name>
<dbReference type="Gene3D" id="3.90.550.10">
    <property type="entry name" value="Spore Coat Polysaccharide Biosynthesis Protein SpsA, Chain A"/>
    <property type="match status" value="1"/>
</dbReference>
<gene>
    <name evidence="2" type="ORF">JMN32_12980</name>
</gene>
<evidence type="ECO:0000259" key="1">
    <source>
        <dbReference type="Pfam" id="PF00535"/>
    </source>
</evidence>